<dbReference type="PANTHER" id="PTHR31490:SF90">
    <property type="entry name" value="ENDO-1,4-BETA-XYLANASE A"/>
    <property type="match status" value="1"/>
</dbReference>
<dbReference type="PANTHER" id="PTHR31490">
    <property type="entry name" value="GLYCOSYL HYDROLASE"/>
    <property type="match status" value="1"/>
</dbReference>
<dbReference type="SMART" id="SM00633">
    <property type="entry name" value="Glyco_10"/>
    <property type="match status" value="1"/>
</dbReference>
<name>A0ABS0IHA5_9BACT</name>
<feature type="active site" description="Nucleophile" evidence="5">
    <location>
        <position position="285"/>
    </location>
</feature>
<keyword evidence="4 6" id="KW-0624">Polysaccharide degradation</keyword>
<dbReference type="PRINTS" id="PR00134">
    <property type="entry name" value="GLHYDRLASE10"/>
</dbReference>
<comment type="caution">
    <text evidence="8">The sequence shown here is derived from an EMBL/GenBank/DDBJ whole genome shotgun (WGS) entry which is preliminary data.</text>
</comment>
<keyword evidence="1 6" id="KW-0378">Hydrolase</keyword>
<evidence type="ECO:0000256" key="4">
    <source>
        <dbReference type="ARBA" id="ARBA00023326"/>
    </source>
</evidence>
<evidence type="ECO:0000313" key="8">
    <source>
        <dbReference type="EMBL" id="MBF9237733.1"/>
    </source>
</evidence>
<keyword evidence="2 6" id="KW-0119">Carbohydrate metabolism</keyword>
<feature type="domain" description="GH10" evidence="7">
    <location>
        <begin position="45"/>
        <end position="380"/>
    </location>
</feature>
<protein>
    <recommendedName>
        <fullName evidence="6">Beta-xylanase</fullName>
        <ecNumber evidence="6">3.2.1.8</ecNumber>
    </recommendedName>
</protein>
<dbReference type="InterPro" id="IPR044846">
    <property type="entry name" value="GH10"/>
</dbReference>
<evidence type="ECO:0000313" key="9">
    <source>
        <dbReference type="Proteomes" id="UP000597617"/>
    </source>
</evidence>
<dbReference type="PROSITE" id="PS00591">
    <property type="entry name" value="GH10_1"/>
    <property type="match status" value="1"/>
</dbReference>
<dbReference type="EMBL" id="JADQDQ010000004">
    <property type="protein sequence ID" value="MBF9237733.1"/>
    <property type="molecule type" value="Genomic_DNA"/>
</dbReference>
<dbReference type="Proteomes" id="UP000597617">
    <property type="component" value="Unassembled WGS sequence"/>
</dbReference>
<evidence type="ECO:0000256" key="5">
    <source>
        <dbReference type="PROSITE-ProRule" id="PRU10061"/>
    </source>
</evidence>
<evidence type="ECO:0000256" key="1">
    <source>
        <dbReference type="ARBA" id="ARBA00022801"/>
    </source>
</evidence>
<proteinExistence type="inferred from homology"/>
<dbReference type="SUPFAM" id="SSF51445">
    <property type="entry name" value="(Trans)glycosidases"/>
    <property type="match status" value="1"/>
</dbReference>
<evidence type="ECO:0000256" key="3">
    <source>
        <dbReference type="ARBA" id="ARBA00023295"/>
    </source>
</evidence>
<sequence length="380" mass="43771">MKTNILATPLRRLLLGSLIMGGLGALNSRYDVASLAHAQSAPTQAPATKGLKDYYKAYFPVGVAVSPQGLRGAEGELIKQQFNSITPENAMKMGPIHPEENRYNWKDADEIVQFAQVNKLKVRGHNLLWHEQTPAWLFKNADGSTVSKEVLLKRLKDHIDTVVKRYKGKIYAWDVVNEAISDNPNEFLRNSEWYKICGEDFIAKAFEYAHAADPKAVLFYNDYNTERPEKRERIVKLLKKLKDAKVPIDAVGLQGHWSLQEPTEPELRAALDQYKSLGLKIQITELDVSIYPWEKERRAKRPDESDAYTPELEQKQAEQYKMFFKVFRDYKGVLTGVTFWNISDKYTWLDTYPVAGRKNYPLLFDQNQKPKKAFYEVVKF</sequence>
<evidence type="ECO:0000259" key="7">
    <source>
        <dbReference type="PROSITE" id="PS51760"/>
    </source>
</evidence>
<comment type="similarity">
    <text evidence="6">Belongs to the glycosyl hydrolase 10 (cellulase F) family.</text>
</comment>
<dbReference type="InterPro" id="IPR017853">
    <property type="entry name" value="GH"/>
</dbReference>
<accession>A0ABS0IHA5</accession>
<keyword evidence="9" id="KW-1185">Reference proteome</keyword>
<organism evidence="8 9">
    <name type="scientific">Hymenobacter jeongseonensis</name>
    <dbReference type="NCBI Taxonomy" id="2791027"/>
    <lineage>
        <taxon>Bacteria</taxon>
        <taxon>Pseudomonadati</taxon>
        <taxon>Bacteroidota</taxon>
        <taxon>Cytophagia</taxon>
        <taxon>Cytophagales</taxon>
        <taxon>Hymenobacteraceae</taxon>
        <taxon>Hymenobacter</taxon>
    </lineage>
</organism>
<dbReference type="PROSITE" id="PS51760">
    <property type="entry name" value="GH10_2"/>
    <property type="match status" value="1"/>
</dbReference>
<dbReference type="RefSeq" id="WP_196282118.1">
    <property type="nucleotide sequence ID" value="NZ_JADQDQ010000004.1"/>
</dbReference>
<dbReference type="InterPro" id="IPR001000">
    <property type="entry name" value="GH10_dom"/>
</dbReference>
<reference evidence="8 9" key="1">
    <citation type="submission" date="2020-11" db="EMBL/GenBank/DDBJ databases">
        <authorList>
            <person name="Kim M.K."/>
        </authorList>
    </citation>
    <scope>NUCLEOTIDE SEQUENCE [LARGE SCALE GENOMIC DNA]</scope>
    <source>
        <strain evidence="8 9">BT683</strain>
    </source>
</reference>
<dbReference type="EC" id="3.2.1.8" evidence="6"/>
<dbReference type="Gene3D" id="3.20.20.80">
    <property type="entry name" value="Glycosidases"/>
    <property type="match status" value="1"/>
</dbReference>
<evidence type="ECO:0000256" key="6">
    <source>
        <dbReference type="RuleBase" id="RU361174"/>
    </source>
</evidence>
<evidence type="ECO:0000256" key="2">
    <source>
        <dbReference type="ARBA" id="ARBA00023277"/>
    </source>
</evidence>
<dbReference type="Pfam" id="PF00331">
    <property type="entry name" value="Glyco_hydro_10"/>
    <property type="match status" value="1"/>
</dbReference>
<comment type="catalytic activity">
    <reaction evidence="6">
        <text>Endohydrolysis of (1-&gt;4)-beta-D-xylosidic linkages in xylans.</text>
        <dbReference type="EC" id="3.2.1.8"/>
    </reaction>
</comment>
<gene>
    <name evidence="8" type="ORF">I2I05_10040</name>
</gene>
<dbReference type="InterPro" id="IPR031158">
    <property type="entry name" value="GH10_AS"/>
</dbReference>
<keyword evidence="3 6" id="KW-0326">Glycosidase</keyword>